<dbReference type="InterPro" id="IPR045136">
    <property type="entry name" value="Iah1-like"/>
</dbReference>
<dbReference type="CDD" id="cd01838">
    <property type="entry name" value="Isoamyl_acetate_hydrolase_like"/>
    <property type="match status" value="1"/>
</dbReference>
<dbReference type="EMBL" id="JAQJAN010000012">
    <property type="protein sequence ID" value="KAJ5716280.1"/>
    <property type="molecule type" value="Genomic_DNA"/>
</dbReference>
<dbReference type="Pfam" id="PF13472">
    <property type="entry name" value="Lipase_GDSL_2"/>
    <property type="match status" value="1"/>
</dbReference>
<dbReference type="InterPro" id="IPR013830">
    <property type="entry name" value="SGNH_hydro"/>
</dbReference>
<evidence type="ECO:0000259" key="1">
    <source>
        <dbReference type="Pfam" id="PF13472"/>
    </source>
</evidence>
<reference evidence="2" key="2">
    <citation type="submission" date="2023-01" db="EMBL/GenBank/DDBJ databases">
        <authorList>
            <person name="Petersen C."/>
        </authorList>
    </citation>
    <scope>NUCLEOTIDE SEQUENCE</scope>
    <source>
        <strain evidence="2">IBT 17514</strain>
    </source>
</reference>
<reference evidence="2" key="1">
    <citation type="journal article" date="2023" name="IMA Fungus">
        <title>Comparative genomic study of the Penicillium genus elucidates a diverse pangenome and 15 lateral gene transfer events.</title>
        <authorList>
            <person name="Petersen C."/>
            <person name="Sorensen T."/>
            <person name="Nielsen M.R."/>
            <person name="Sondergaard T.E."/>
            <person name="Sorensen J.L."/>
            <person name="Fitzpatrick D.A."/>
            <person name="Frisvad J.C."/>
            <person name="Nielsen K.L."/>
        </authorList>
    </citation>
    <scope>NUCLEOTIDE SEQUENCE</scope>
    <source>
        <strain evidence="2">IBT 17514</strain>
    </source>
</reference>
<dbReference type="Gene3D" id="3.40.50.1110">
    <property type="entry name" value="SGNH hydrolase"/>
    <property type="match status" value="1"/>
</dbReference>
<dbReference type="SUPFAM" id="SSF52266">
    <property type="entry name" value="SGNH hydrolase"/>
    <property type="match status" value="1"/>
</dbReference>
<feature type="domain" description="SGNH hydrolase-type esterase" evidence="1">
    <location>
        <begin position="16"/>
        <end position="223"/>
    </location>
</feature>
<evidence type="ECO:0000313" key="2">
    <source>
        <dbReference type="EMBL" id="KAJ5716280.1"/>
    </source>
</evidence>
<accession>A0AAD6HGQ1</accession>
<dbReference type="AlphaFoldDB" id="A0AAD6HGQ1"/>
<keyword evidence="3" id="KW-1185">Reference proteome</keyword>
<gene>
    <name evidence="2" type="ORF">N7493_008191</name>
</gene>
<comment type="caution">
    <text evidence="2">The sequence shown here is derived from an EMBL/GenBank/DDBJ whole genome shotgun (WGS) entry which is preliminary data.</text>
</comment>
<sequence>MSNTGDMGKPYDQFILFGDSITQMSNDMQLEFGLQPALQDAYSRKLDVINRGFGGYNTNHALNVLPRFFPSPEVATVRFMTIFFGANDSCVPGQIQHIPIPEFKENLKALAKHPAVLAHGPDLRIIFITPPPINEYQLEGFDNEKNYNHPSRTAALAKAYSEAVKEVGVDLGIPTADIWTSFMTSVGWEEGQPLIGSRDLPQNEAFTALFVDGLHLTGAGYRLAFDEVMKVIEATWPTQSPDALPMVYPAWNAFDL</sequence>
<organism evidence="2 3">
    <name type="scientific">Penicillium malachiteum</name>
    <dbReference type="NCBI Taxonomy" id="1324776"/>
    <lineage>
        <taxon>Eukaryota</taxon>
        <taxon>Fungi</taxon>
        <taxon>Dikarya</taxon>
        <taxon>Ascomycota</taxon>
        <taxon>Pezizomycotina</taxon>
        <taxon>Eurotiomycetes</taxon>
        <taxon>Eurotiomycetidae</taxon>
        <taxon>Eurotiales</taxon>
        <taxon>Aspergillaceae</taxon>
        <taxon>Penicillium</taxon>
    </lineage>
</organism>
<dbReference type="PANTHER" id="PTHR14209:SF19">
    <property type="entry name" value="ISOAMYL ACETATE-HYDROLYZING ESTERASE 1 HOMOLOG"/>
    <property type="match status" value="1"/>
</dbReference>
<name>A0AAD6HGQ1_9EURO</name>
<evidence type="ECO:0000313" key="3">
    <source>
        <dbReference type="Proteomes" id="UP001215712"/>
    </source>
</evidence>
<dbReference type="PANTHER" id="PTHR14209">
    <property type="entry name" value="ISOAMYL ACETATE-HYDROLYZING ESTERASE 1"/>
    <property type="match status" value="1"/>
</dbReference>
<proteinExistence type="predicted"/>
<protein>
    <submittedName>
        <fullName evidence="2">GDSL Lipase/Acylhydrolase family protein</fullName>
    </submittedName>
</protein>
<dbReference type="InterPro" id="IPR036514">
    <property type="entry name" value="SGNH_hydro_sf"/>
</dbReference>
<dbReference type="Proteomes" id="UP001215712">
    <property type="component" value="Unassembled WGS sequence"/>
</dbReference>